<evidence type="ECO:0000256" key="1">
    <source>
        <dbReference type="SAM" id="MobiDB-lite"/>
    </source>
</evidence>
<dbReference type="EMBL" id="GG689384">
    <property type="protein sequence ID" value="EEY57051.1"/>
    <property type="molecule type" value="Genomic_DNA"/>
</dbReference>
<organism evidence="2 3">
    <name type="scientific">Phytophthora infestans (strain T30-4)</name>
    <name type="common">Potato late blight agent</name>
    <dbReference type="NCBI Taxonomy" id="403677"/>
    <lineage>
        <taxon>Eukaryota</taxon>
        <taxon>Sar</taxon>
        <taxon>Stramenopiles</taxon>
        <taxon>Oomycota</taxon>
        <taxon>Peronosporomycetes</taxon>
        <taxon>Peronosporales</taxon>
        <taxon>Peronosporaceae</taxon>
        <taxon>Phytophthora</taxon>
    </lineage>
</organism>
<dbReference type="AlphaFoldDB" id="D0RM09"/>
<feature type="compositionally biased region" description="Polar residues" evidence="1">
    <location>
        <begin position="41"/>
        <end position="50"/>
    </location>
</feature>
<dbReference type="InParanoid" id="D0RM09"/>
<dbReference type="RefSeq" id="XP_002909921.1">
    <property type="nucleotide sequence ID" value="XM_002909875.1"/>
</dbReference>
<name>D0RM09_PHYIT</name>
<protein>
    <submittedName>
        <fullName evidence="2">Uncharacterized protein</fullName>
    </submittedName>
</protein>
<dbReference type="KEGG" id="pif:PITG_22238"/>
<dbReference type="VEuPathDB" id="FungiDB:PITG_22238"/>
<dbReference type="Proteomes" id="UP000006643">
    <property type="component" value="Unassembled WGS sequence"/>
</dbReference>
<reference evidence="3" key="1">
    <citation type="journal article" date="2009" name="Nature">
        <title>Genome sequence and analysis of the Irish potato famine pathogen Phytophthora infestans.</title>
        <authorList>
            <consortium name="The Broad Institute Genome Sequencing Platform"/>
            <person name="Haas B.J."/>
            <person name="Kamoun S."/>
            <person name="Zody M.C."/>
            <person name="Jiang R.H."/>
            <person name="Handsaker R.E."/>
            <person name="Cano L.M."/>
            <person name="Grabherr M."/>
            <person name="Kodira C.D."/>
            <person name="Raffaele S."/>
            <person name="Torto-Alalibo T."/>
            <person name="Bozkurt T.O."/>
            <person name="Ah-Fong A.M."/>
            <person name="Alvarado L."/>
            <person name="Anderson V.L."/>
            <person name="Armstrong M.R."/>
            <person name="Avrova A."/>
            <person name="Baxter L."/>
            <person name="Beynon J."/>
            <person name="Boevink P.C."/>
            <person name="Bollmann S.R."/>
            <person name="Bos J.I."/>
            <person name="Bulone V."/>
            <person name="Cai G."/>
            <person name="Cakir C."/>
            <person name="Carrington J.C."/>
            <person name="Chawner M."/>
            <person name="Conti L."/>
            <person name="Costanzo S."/>
            <person name="Ewan R."/>
            <person name="Fahlgren N."/>
            <person name="Fischbach M.A."/>
            <person name="Fugelstad J."/>
            <person name="Gilroy E.M."/>
            <person name="Gnerre S."/>
            <person name="Green P.J."/>
            <person name="Grenville-Briggs L.J."/>
            <person name="Griffith J."/>
            <person name="Grunwald N.J."/>
            <person name="Horn K."/>
            <person name="Horner N.R."/>
            <person name="Hu C.H."/>
            <person name="Huitema E."/>
            <person name="Jeong D.H."/>
            <person name="Jones A.M."/>
            <person name="Jones J.D."/>
            <person name="Jones R.W."/>
            <person name="Karlsson E.K."/>
            <person name="Kunjeti S.G."/>
            <person name="Lamour K."/>
            <person name="Liu Z."/>
            <person name="Ma L."/>
            <person name="Maclean D."/>
            <person name="Chibucos M.C."/>
            <person name="McDonald H."/>
            <person name="McWalters J."/>
            <person name="Meijer H.J."/>
            <person name="Morgan W."/>
            <person name="Morris P.F."/>
            <person name="Munro C.A."/>
            <person name="O'Neill K."/>
            <person name="Ospina-Giraldo M."/>
            <person name="Pinzon A."/>
            <person name="Pritchard L."/>
            <person name="Ramsahoye B."/>
            <person name="Ren Q."/>
            <person name="Restrepo S."/>
            <person name="Roy S."/>
            <person name="Sadanandom A."/>
            <person name="Savidor A."/>
            <person name="Schornack S."/>
            <person name="Schwartz D.C."/>
            <person name="Schumann U.D."/>
            <person name="Schwessinger B."/>
            <person name="Seyer L."/>
            <person name="Sharpe T."/>
            <person name="Silvar C."/>
            <person name="Song J."/>
            <person name="Studholme D.J."/>
            <person name="Sykes S."/>
            <person name="Thines M."/>
            <person name="van de Vondervoort P.J."/>
            <person name="Phuntumart V."/>
            <person name="Wawra S."/>
            <person name="Weide R."/>
            <person name="Win J."/>
            <person name="Young C."/>
            <person name="Zhou S."/>
            <person name="Fry W."/>
            <person name="Meyers B.C."/>
            <person name="van West P."/>
            <person name="Ristaino J."/>
            <person name="Govers F."/>
            <person name="Birch P.R."/>
            <person name="Whisson S.C."/>
            <person name="Judelson H.S."/>
            <person name="Nusbaum C."/>
        </authorList>
    </citation>
    <scope>NUCLEOTIDE SEQUENCE [LARGE SCALE GENOMIC DNA]</scope>
    <source>
        <strain evidence="3">T30-4</strain>
    </source>
</reference>
<keyword evidence="3" id="KW-1185">Reference proteome</keyword>
<sequence>MMMSCFYTSDKSDARPNMYHSHDKLLLARRAGDKSLHANEPQRNLTSPATESAECDSASDPQEDLLYGDEVCLVADESLSEDSEEVVKQLLPDKKEWEKDTLPGSFFAMVHRYFALLELLGAEDEGSIEYVYSLQSIYTTKYAHRRFKTRYARSSLRTIPAFVAYIADHLRYEPSVAVGMSSQKTQRPLEGTFTVWDRARTVKDAHATVQTTLGMQEDP</sequence>
<evidence type="ECO:0000313" key="2">
    <source>
        <dbReference type="EMBL" id="EEY57051.1"/>
    </source>
</evidence>
<evidence type="ECO:0000313" key="3">
    <source>
        <dbReference type="Proteomes" id="UP000006643"/>
    </source>
</evidence>
<dbReference type="HOGENOM" id="CLU_1263711_0_0_1"/>
<accession>D0RM09</accession>
<dbReference type="GeneID" id="9468435"/>
<gene>
    <name evidence="2" type="ORF">PITG_22238</name>
</gene>
<feature type="region of interest" description="Disordered" evidence="1">
    <location>
        <begin position="31"/>
        <end position="61"/>
    </location>
</feature>
<proteinExistence type="predicted"/>